<keyword evidence="5" id="KW-0472">Membrane</keyword>
<keyword evidence="4" id="KW-1133">Transmembrane helix</keyword>
<evidence type="ECO:0000256" key="1">
    <source>
        <dbReference type="ARBA" id="ARBA00004370"/>
    </source>
</evidence>
<evidence type="ECO:0000256" key="4">
    <source>
        <dbReference type="ARBA" id="ARBA00022989"/>
    </source>
</evidence>
<feature type="coiled-coil region" evidence="6">
    <location>
        <begin position="980"/>
        <end position="1007"/>
    </location>
</feature>
<keyword evidence="6" id="KW-0175">Coiled coil</keyword>
<feature type="region of interest" description="Disordered" evidence="7">
    <location>
        <begin position="1"/>
        <end position="74"/>
    </location>
</feature>
<sequence length="1128" mass="126707">IDSDLSTSDISKSDFTDKQPLQICAPKSDSTDSDISWASHKARDDKKSGNDKKLKTKKRKQEEKIGHVKDDATDEYKKDKVVISKDEIPINRPDIKAKVQFEVEQYSSSLQPELTAEVSQHKNASALLIQAELKQGSHVGNAKHLPGLTQTVELEMSSKSDKETRKPPKSVKATKKDRKIRHRSDTKALPEPSLVDKPEELRGEHSPGPPIKEKDTSLDYKMAPDKEQNIISSFSEKEEPAKNVLVEGTLSTPFNNQDLSFSLPSSNVDIQFTLHEMPDKTSLDESVVSKVKNAYDDDSDIISQSVKSLSSGISSPDELKMGSQIFIDSEATEDSISTSHELKTNKDDSIFSDKKEKSKKKAKIKDIKGDQKAKHEMEVREMVENLPGEHETTPEKQLPKGNEENLDIQWKEVGNILSDRLKHAQHPTTTTHIIYLTSVEPNEMSVEEKTNQLEDKLGNLQNAIKKQDITVIQQTMIVTIETISTWLETIEYKIQHTKQSMSHGTVPEQRLAELSQLQEEIARVETSVATLDDMVGQTGVCGQETQQNIRHVIGTLQQQADAVNETARSTRSIANKDLARWEEFLNGVNNINVLVEQLRSELEELVEDQNTPAVSKLKKLESIEAVNRSHKAKCALLLSSAHRLLRDFPGREIPMETYTTQDTTQLIEHNIGVEREKLLQLVALADEYEQTLKDFAQITDVAEALVDGPIVVSNLEHLQEEMQKHRKFFVNLSHCRGILESLEGHLDLETRAQHSALHTELHRRASMILDKAASRAQQMALAASRWTVLEQGMKEERGWLQVANQRVPDLSSVQTSDYNQYISLYQSLSTDIALHVARVSQLVCVAHGLQGLVQSESGATYDEHHAAILALQAEVNTELGRLLSFRDSWTSYELLSDKLDAWVKSVQLETKPTNMRQFWELKAQFELHKHVRDEAANHLDTALRVIPVADETLQRQLQAQLLDRWNALEARLDGMQAVALESLSVGSGSLEDKLARLERELTELATLLSDMHGVIRTEEELQLYIERLQVMRGSVEFLMERLGCLGLLSASECDRVGALLAGARTLELSLREELEGATILKDRLGTLRRGTARIRRDQQRAASVLDQCEASINQSQDTVQQALTNCQG</sequence>
<evidence type="ECO:0008006" key="9">
    <source>
        <dbReference type="Google" id="ProtNLM"/>
    </source>
</evidence>
<feature type="non-terminal residue" evidence="8">
    <location>
        <position position="1128"/>
    </location>
</feature>
<protein>
    <recommendedName>
        <fullName evidence="9">KASH domain-containing protein</fullName>
    </recommendedName>
</protein>
<evidence type="ECO:0000256" key="7">
    <source>
        <dbReference type="SAM" id="MobiDB-lite"/>
    </source>
</evidence>
<dbReference type="PANTHER" id="PTHR47535:SF10">
    <property type="entry name" value="MUSCLE-SPECIFIC PROTEIN 300 KDA"/>
    <property type="match status" value="1"/>
</dbReference>
<feature type="region of interest" description="Disordered" evidence="7">
    <location>
        <begin position="384"/>
        <end position="403"/>
    </location>
</feature>
<dbReference type="GO" id="GO:0007097">
    <property type="term" value="P:nuclear migration"/>
    <property type="evidence" value="ECO:0007669"/>
    <property type="project" value="TreeGrafter"/>
</dbReference>
<dbReference type="Gene3D" id="1.20.58.60">
    <property type="match status" value="2"/>
</dbReference>
<evidence type="ECO:0000256" key="3">
    <source>
        <dbReference type="ARBA" id="ARBA00022737"/>
    </source>
</evidence>
<dbReference type="GO" id="GO:0034993">
    <property type="term" value="C:meiotic nuclear membrane microtubule tethering complex"/>
    <property type="evidence" value="ECO:0007669"/>
    <property type="project" value="TreeGrafter"/>
</dbReference>
<dbReference type="GO" id="GO:0051015">
    <property type="term" value="F:actin filament binding"/>
    <property type="evidence" value="ECO:0007669"/>
    <property type="project" value="TreeGrafter"/>
</dbReference>
<dbReference type="AlphaFoldDB" id="A0A1B6JC75"/>
<gene>
    <name evidence="8" type="ORF">g.55569</name>
</gene>
<feature type="compositionally biased region" description="Basic and acidic residues" evidence="7">
    <location>
        <begin position="41"/>
        <end position="53"/>
    </location>
</feature>
<evidence type="ECO:0000256" key="6">
    <source>
        <dbReference type="SAM" id="Coils"/>
    </source>
</evidence>
<keyword evidence="3" id="KW-0677">Repeat</keyword>
<keyword evidence="2" id="KW-0812">Transmembrane</keyword>
<feature type="compositionally biased region" description="Polar residues" evidence="7">
    <location>
        <begin position="1"/>
        <end position="10"/>
    </location>
</feature>
<proteinExistence type="predicted"/>
<feature type="compositionally biased region" description="Basic and acidic residues" evidence="7">
    <location>
        <begin position="156"/>
        <end position="166"/>
    </location>
</feature>
<organism evidence="8">
    <name type="scientific">Homalodisca liturata</name>
    <dbReference type="NCBI Taxonomy" id="320908"/>
    <lineage>
        <taxon>Eukaryota</taxon>
        <taxon>Metazoa</taxon>
        <taxon>Ecdysozoa</taxon>
        <taxon>Arthropoda</taxon>
        <taxon>Hexapoda</taxon>
        <taxon>Insecta</taxon>
        <taxon>Pterygota</taxon>
        <taxon>Neoptera</taxon>
        <taxon>Paraneoptera</taxon>
        <taxon>Hemiptera</taxon>
        <taxon>Auchenorrhyncha</taxon>
        <taxon>Membracoidea</taxon>
        <taxon>Cicadellidae</taxon>
        <taxon>Cicadellinae</taxon>
        <taxon>Proconiini</taxon>
        <taxon>Homalodisca</taxon>
    </lineage>
</organism>
<accession>A0A1B6JC75</accession>
<dbReference type="GO" id="GO:0005640">
    <property type="term" value="C:nuclear outer membrane"/>
    <property type="evidence" value="ECO:0007669"/>
    <property type="project" value="TreeGrafter"/>
</dbReference>
<dbReference type="InterPro" id="IPR052403">
    <property type="entry name" value="LINC-complex_assoc"/>
</dbReference>
<comment type="subcellular location">
    <subcellularLocation>
        <location evidence="1">Membrane</location>
    </subcellularLocation>
</comment>
<feature type="compositionally biased region" description="Basic and acidic residues" evidence="7">
    <location>
        <begin position="60"/>
        <end position="74"/>
    </location>
</feature>
<evidence type="ECO:0000313" key="8">
    <source>
        <dbReference type="EMBL" id="JAS96846.1"/>
    </source>
</evidence>
<reference evidence="8" key="1">
    <citation type="submission" date="2015-11" db="EMBL/GenBank/DDBJ databases">
        <title>De novo transcriptome assembly of four potential Pierce s Disease insect vectors from Arizona vineyards.</title>
        <authorList>
            <person name="Tassone E.E."/>
        </authorList>
    </citation>
    <scope>NUCLEOTIDE SEQUENCE</scope>
</reference>
<dbReference type="PANTHER" id="PTHR47535">
    <property type="entry name" value="MUSCLE-SPECIFIC PROTEIN 300 KDA, ISOFORM G"/>
    <property type="match status" value="1"/>
</dbReference>
<feature type="region of interest" description="Disordered" evidence="7">
    <location>
        <begin position="140"/>
        <end position="221"/>
    </location>
</feature>
<evidence type="ECO:0000256" key="5">
    <source>
        <dbReference type="ARBA" id="ARBA00023136"/>
    </source>
</evidence>
<evidence type="ECO:0000256" key="2">
    <source>
        <dbReference type="ARBA" id="ARBA00022692"/>
    </source>
</evidence>
<feature type="compositionally biased region" description="Basic and acidic residues" evidence="7">
    <location>
        <begin position="183"/>
        <end position="221"/>
    </location>
</feature>
<feature type="compositionally biased region" description="Basic residues" evidence="7">
    <location>
        <begin position="167"/>
        <end position="182"/>
    </location>
</feature>
<name>A0A1B6JC75_9HEMI</name>
<dbReference type="GO" id="GO:0005737">
    <property type="term" value="C:cytoplasm"/>
    <property type="evidence" value="ECO:0007669"/>
    <property type="project" value="TreeGrafter"/>
</dbReference>
<feature type="non-terminal residue" evidence="8">
    <location>
        <position position="1"/>
    </location>
</feature>
<dbReference type="EMBL" id="GECU01010860">
    <property type="protein sequence ID" value="JAS96846.1"/>
    <property type="molecule type" value="Transcribed_RNA"/>
</dbReference>